<sequence>MIRYILDHLLHSFDFRTISLFSCYLRNVNFIIFPYCSYQWLVVVFWQMT</sequence>
<reference evidence="3" key="1">
    <citation type="submission" date="2016-11" db="UniProtKB">
        <authorList>
            <consortium name="WormBaseParasite"/>
        </authorList>
    </citation>
    <scope>IDENTIFICATION</scope>
</reference>
<name>A0A1I7W771_HETBA</name>
<accession>A0A1I7W771</accession>
<dbReference type="AlphaFoldDB" id="A0A1I7W771"/>
<protein>
    <submittedName>
        <fullName evidence="3">Uncharacterized protein</fullName>
    </submittedName>
</protein>
<keyword evidence="1" id="KW-0472">Membrane</keyword>
<evidence type="ECO:0000256" key="1">
    <source>
        <dbReference type="SAM" id="Phobius"/>
    </source>
</evidence>
<keyword evidence="1" id="KW-1133">Transmembrane helix</keyword>
<dbReference type="Proteomes" id="UP000095283">
    <property type="component" value="Unplaced"/>
</dbReference>
<proteinExistence type="predicted"/>
<keyword evidence="1" id="KW-0812">Transmembrane</keyword>
<keyword evidence="2" id="KW-1185">Reference proteome</keyword>
<dbReference type="WBParaSite" id="Hba_00464">
    <property type="protein sequence ID" value="Hba_00464"/>
    <property type="gene ID" value="Hba_00464"/>
</dbReference>
<feature type="transmembrane region" description="Helical" evidence="1">
    <location>
        <begin position="28"/>
        <end position="48"/>
    </location>
</feature>
<evidence type="ECO:0000313" key="2">
    <source>
        <dbReference type="Proteomes" id="UP000095283"/>
    </source>
</evidence>
<evidence type="ECO:0000313" key="3">
    <source>
        <dbReference type="WBParaSite" id="Hba_00464"/>
    </source>
</evidence>
<organism evidence="2 3">
    <name type="scientific">Heterorhabditis bacteriophora</name>
    <name type="common">Entomopathogenic nematode worm</name>
    <dbReference type="NCBI Taxonomy" id="37862"/>
    <lineage>
        <taxon>Eukaryota</taxon>
        <taxon>Metazoa</taxon>
        <taxon>Ecdysozoa</taxon>
        <taxon>Nematoda</taxon>
        <taxon>Chromadorea</taxon>
        <taxon>Rhabditida</taxon>
        <taxon>Rhabditina</taxon>
        <taxon>Rhabditomorpha</taxon>
        <taxon>Strongyloidea</taxon>
        <taxon>Heterorhabditidae</taxon>
        <taxon>Heterorhabditis</taxon>
    </lineage>
</organism>